<evidence type="ECO:0000313" key="5">
    <source>
        <dbReference type="EMBL" id="ABE49154.1"/>
    </source>
</evidence>
<dbReference type="InterPro" id="IPR000160">
    <property type="entry name" value="GGDEF_dom"/>
</dbReference>
<feature type="domain" description="GGDEF" evidence="4">
    <location>
        <begin position="255"/>
        <end position="390"/>
    </location>
</feature>
<evidence type="ECO:0000313" key="7">
    <source>
        <dbReference type="Proteomes" id="UP000002440"/>
    </source>
</evidence>
<comment type="catalytic activity">
    <reaction evidence="2">
        <text>2 GTP = 3',3'-c-di-GMP + 2 diphosphate</text>
        <dbReference type="Rhea" id="RHEA:24898"/>
        <dbReference type="ChEBI" id="CHEBI:33019"/>
        <dbReference type="ChEBI" id="CHEBI:37565"/>
        <dbReference type="ChEBI" id="CHEBI:58805"/>
        <dbReference type="EC" id="2.7.7.65"/>
    </reaction>
</comment>
<name>Q1H2I9_METFK</name>
<dbReference type="eggNOG" id="COG3706">
    <property type="taxonomic scope" value="Bacteria"/>
</dbReference>
<gene>
    <name evidence="5" type="ordered locus">Mfla_0886</name>
    <name evidence="6" type="ordered locus">Mfla_1030</name>
</gene>
<feature type="transmembrane region" description="Helical" evidence="3">
    <location>
        <begin position="9"/>
        <end position="30"/>
    </location>
</feature>
<feature type="transmembrane region" description="Helical" evidence="3">
    <location>
        <begin position="63"/>
        <end position="82"/>
    </location>
</feature>
<dbReference type="FunFam" id="3.30.70.270:FF:000001">
    <property type="entry name" value="Diguanylate cyclase domain protein"/>
    <property type="match status" value="1"/>
</dbReference>
<organism evidence="6 7">
    <name type="scientific">Methylobacillus flagellatus (strain ATCC 51484 / DSM 6875 / VKM B-1610 / KT)</name>
    <dbReference type="NCBI Taxonomy" id="265072"/>
    <lineage>
        <taxon>Bacteria</taxon>
        <taxon>Pseudomonadati</taxon>
        <taxon>Pseudomonadota</taxon>
        <taxon>Betaproteobacteria</taxon>
        <taxon>Nitrosomonadales</taxon>
        <taxon>Methylophilaceae</taxon>
        <taxon>Methylobacillus</taxon>
    </lineage>
</organism>
<dbReference type="GO" id="GO:0052621">
    <property type="term" value="F:diguanylate cyclase activity"/>
    <property type="evidence" value="ECO:0007669"/>
    <property type="project" value="UniProtKB-EC"/>
</dbReference>
<dbReference type="AlphaFoldDB" id="Q1H2I9"/>
<dbReference type="EMBL" id="CP000284">
    <property type="protein sequence ID" value="ABE49298.1"/>
    <property type="molecule type" value="Genomic_DNA"/>
</dbReference>
<dbReference type="Proteomes" id="UP000002440">
    <property type="component" value="Chromosome"/>
</dbReference>
<dbReference type="NCBIfam" id="TIGR00254">
    <property type="entry name" value="GGDEF"/>
    <property type="match status" value="1"/>
</dbReference>
<dbReference type="PANTHER" id="PTHR45138:SF9">
    <property type="entry name" value="DIGUANYLATE CYCLASE DGCM-RELATED"/>
    <property type="match status" value="1"/>
</dbReference>
<dbReference type="Pfam" id="PF00990">
    <property type="entry name" value="GGDEF"/>
    <property type="match status" value="1"/>
</dbReference>
<dbReference type="EC" id="2.7.7.65" evidence="1"/>
<sequence>MPQLDVKTIYFLVGLFATTTGAVLSILALTGRFDRWLKYWGISNLCTGAGILLLTFRDIVPDFYSIAVANMLVIIGYFLLMATAQGLHHRNMTWWPHLLFLGLIAGLFLMMQNADSYYNERTALSSVACGYYALRVAKITKQIAREEDIVSAYLVFGIFTLAALVLGMRILASLTYHLGGDSIFSSGGMSMWVILLAASIGPLWNMSMLLMIMERINRNWIGRALRDPLTGALNREGLKRALENNTMRRHSDSHPFTALLLVDIDHFKQVNDQLGHAFGDELLRSFADIVHHQLRSSDLFARQGGDEFVIILPSSGEKEARDVAGRLQNAFAQETDRVKPDGLAVTLSIGIAVTESDQLSGSLHQLMARADSALYQSKHQGRNRITSAQAA</sequence>
<dbReference type="STRING" id="265072.Mfla_0886"/>
<dbReference type="InterPro" id="IPR029787">
    <property type="entry name" value="Nucleotide_cyclase"/>
</dbReference>
<dbReference type="SMART" id="SM00267">
    <property type="entry name" value="GGDEF"/>
    <property type="match status" value="1"/>
</dbReference>
<dbReference type="KEGG" id="mfa:Mfla_1030"/>
<dbReference type="EMBL" id="CP000284">
    <property type="protein sequence ID" value="ABE49154.1"/>
    <property type="molecule type" value="Genomic_DNA"/>
</dbReference>
<evidence type="ECO:0000256" key="3">
    <source>
        <dbReference type="SAM" id="Phobius"/>
    </source>
</evidence>
<evidence type="ECO:0000313" key="6">
    <source>
        <dbReference type="EMBL" id="ABE49298.1"/>
    </source>
</evidence>
<dbReference type="InterPro" id="IPR043128">
    <property type="entry name" value="Rev_trsase/Diguanyl_cyclase"/>
</dbReference>
<feature type="transmembrane region" description="Helical" evidence="3">
    <location>
        <begin position="150"/>
        <end position="172"/>
    </location>
</feature>
<feature type="transmembrane region" description="Helical" evidence="3">
    <location>
        <begin position="94"/>
        <end position="111"/>
    </location>
</feature>
<keyword evidence="3" id="KW-0812">Transmembrane</keyword>
<evidence type="ECO:0000256" key="2">
    <source>
        <dbReference type="ARBA" id="ARBA00034247"/>
    </source>
</evidence>
<evidence type="ECO:0000256" key="1">
    <source>
        <dbReference type="ARBA" id="ARBA00012528"/>
    </source>
</evidence>
<dbReference type="PROSITE" id="PS50887">
    <property type="entry name" value="GGDEF"/>
    <property type="match status" value="1"/>
</dbReference>
<dbReference type="KEGG" id="mfa:Mfla_0886"/>
<dbReference type="SUPFAM" id="SSF55073">
    <property type="entry name" value="Nucleotide cyclase"/>
    <property type="match status" value="1"/>
</dbReference>
<proteinExistence type="predicted"/>
<feature type="transmembrane region" description="Helical" evidence="3">
    <location>
        <begin position="36"/>
        <end position="56"/>
    </location>
</feature>
<dbReference type="HOGENOM" id="CLU_000445_11_1_4"/>
<keyword evidence="7" id="KW-1185">Reference proteome</keyword>
<reference evidence="6 7" key="1">
    <citation type="submission" date="2006-03" db="EMBL/GenBank/DDBJ databases">
        <title>Complete sequence of Methylobacillus flagellatus KT.</title>
        <authorList>
            <consortium name="US DOE Joint Genome Institute"/>
            <person name="Copeland A."/>
            <person name="Lucas S."/>
            <person name="Lapidus A."/>
            <person name="Barry K."/>
            <person name="Detter J.C."/>
            <person name="Glavina del Rio T."/>
            <person name="Hammon N."/>
            <person name="Israni S."/>
            <person name="Dalin E."/>
            <person name="Tice H."/>
            <person name="Pitluck S."/>
            <person name="Brettin T."/>
            <person name="Bruce D."/>
            <person name="Han C."/>
            <person name="Tapia R."/>
            <person name="Saunders E."/>
            <person name="Gilna P."/>
            <person name="Schmutz J."/>
            <person name="Larimer F."/>
            <person name="Land M."/>
            <person name="Kyrpides N."/>
            <person name="Anderson I."/>
            <person name="Richardson P."/>
        </authorList>
    </citation>
    <scope>NUCLEOTIDE SEQUENCE [LARGE SCALE GENOMIC DNA]</scope>
    <source>
        <strain evidence="6">KT</strain>
        <strain evidence="7">KT / ATCC 51484 / DSM 6875</strain>
    </source>
</reference>
<dbReference type="RefSeq" id="WP_011479251.1">
    <property type="nucleotide sequence ID" value="NC_007947.1"/>
</dbReference>
<feature type="transmembrane region" description="Helical" evidence="3">
    <location>
        <begin position="192"/>
        <end position="213"/>
    </location>
</feature>
<dbReference type="PANTHER" id="PTHR45138">
    <property type="entry name" value="REGULATORY COMPONENTS OF SENSORY TRANSDUCTION SYSTEM"/>
    <property type="match status" value="1"/>
</dbReference>
<dbReference type="OrthoDB" id="9813903at2"/>
<keyword evidence="3" id="KW-1133">Transmembrane helix</keyword>
<dbReference type="CDD" id="cd01949">
    <property type="entry name" value="GGDEF"/>
    <property type="match status" value="1"/>
</dbReference>
<dbReference type="InterPro" id="IPR050469">
    <property type="entry name" value="Diguanylate_Cyclase"/>
</dbReference>
<dbReference type="Gene3D" id="3.30.70.270">
    <property type="match status" value="1"/>
</dbReference>
<keyword evidence="3" id="KW-0472">Membrane</keyword>
<protein>
    <recommendedName>
        <fullName evidence="1">diguanylate cyclase</fullName>
        <ecNumber evidence="1">2.7.7.65</ecNumber>
    </recommendedName>
</protein>
<evidence type="ECO:0000259" key="4">
    <source>
        <dbReference type="PROSITE" id="PS50887"/>
    </source>
</evidence>
<accession>Q1H2I9</accession>